<evidence type="ECO:0000256" key="5">
    <source>
        <dbReference type="PROSITE-ProRule" id="PRU00325"/>
    </source>
</evidence>
<comment type="subcellular location">
    <subcellularLocation>
        <location evidence="6">Nucleus</location>
    </subcellularLocation>
</comment>
<comment type="similarity">
    <text evidence="1 6">Belongs to the FHY3/FAR1 family.</text>
</comment>
<dbReference type="Pfam" id="PF04434">
    <property type="entry name" value="SWIM"/>
    <property type="match status" value="1"/>
</dbReference>
<dbReference type="InterPro" id="IPR006564">
    <property type="entry name" value="Znf_PMZ"/>
</dbReference>
<sequence>MANIYTREFFYKFQDELWDSMQHKAEPVKEDALYCVYKVVSQNEDDDVQEVLFDKTLDFASCICKKFESKQIPCKHILAYLHRKQFTYLPDQYILKRWTKSARCDKVIGAGGSEIEDCFHNSILMRRSTLFQLALNVIDKAVISEEASKILMDDFENSLRKIKSVISHDPEVVEKNKCTDQHVLNDPLVVRAKGCGKRLKKRKEKAQAKVKDKNKHWYGCGKIRQSYDKRNCPMLKNQ</sequence>
<evidence type="ECO:0000313" key="9">
    <source>
        <dbReference type="Proteomes" id="UP000030687"/>
    </source>
</evidence>
<dbReference type="AlphaFoldDB" id="V4V0G2"/>
<name>V4V0G2_CITCL</name>
<evidence type="ECO:0000259" key="7">
    <source>
        <dbReference type="PROSITE" id="PS50966"/>
    </source>
</evidence>
<dbReference type="PANTHER" id="PTHR31669">
    <property type="entry name" value="PROTEIN FAR1-RELATED SEQUENCE 10-RELATED"/>
    <property type="match status" value="1"/>
</dbReference>
<comment type="function">
    <text evidence="6">Putative transcription activator involved in regulating light control of development.</text>
</comment>
<evidence type="ECO:0000256" key="3">
    <source>
        <dbReference type="ARBA" id="ARBA00022771"/>
    </source>
</evidence>
<evidence type="ECO:0000256" key="2">
    <source>
        <dbReference type="ARBA" id="ARBA00022723"/>
    </source>
</evidence>
<dbReference type="GO" id="GO:0006355">
    <property type="term" value="P:regulation of DNA-templated transcription"/>
    <property type="evidence" value="ECO:0007669"/>
    <property type="project" value="UniProtKB-UniRule"/>
</dbReference>
<dbReference type="Gramene" id="ESR45209">
    <property type="protein sequence ID" value="ESR45209"/>
    <property type="gene ID" value="CICLE_v10003378mg"/>
</dbReference>
<dbReference type="KEGG" id="cic:CICLE_v10003378mg"/>
<gene>
    <name evidence="8" type="ORF">CICLE_v10003378mg</name>
</gene>
<accession>V4V0G2</accession>
<protein>
    <recommendedName>
        <fullName evidence="6">Protein FAR1-RELATED SEQUENCE</fullName>
    </recommendedName>
</protein>
<evidence type="ECO:0000256" key="1">
    <source>
        <dbReference type="ARBA" id="ARBA00005889"/>
    </source>
</evidence>
<keyword evidence="3 5" id="KW-0863">Zinc-finger</keyword>
<dbReference type="EMBL" id="KI536799">
    <property type="protein sequence ID" value="ESR45209.1"/>
    <property type="molecule type" value="Genomic_DNA"/>
</dbReference>
<dbReference type="InterPro" id="IPR007527">
    <property type="entry name" value="Znf_SWIM"/>
</dbReference>
<reference evidence="8 9" key="1">
    <citation type="submission" date="2013-10" db="EMBL/GenBank/DDBJ databases">
        <authorList>
            <consortium name="International Citrus Genome Consortium"/>
            <person name="Jenkins J."/>
            <person name="Schmutz J."/>
            <person name="Prochnik S."/>
            <person name="Rokhsar D."/>
            <person name="Gmitter F."/>
            <person name="Ollitrault P."/>
            <person name="Machado M."/>
            <person name="Talon M."/>
            <person name="Wincker P."/>
            <person name="Jaillon O."/>
            <person name="Morgante M."/>
        </authorList>
    </citation>
    <scope>NUCLEOTIDE SEQUENCE</scope>
    <source>
        <strain evidence="9">cv. Clemenules</strain>
    </source>
</reference>
<keyword evidence="4 6" id="KW-0862">Zinc</keyword>
<feature type="domain" description="SWIM-type" evidence="7">
    <location>
        <begin position="37"/>
        <end position="85"/>
    </location>
</feature>
<dbReference type="Proteomes" id="UP000030687">
    <property type="component" value="Unassembled WGS sequence"/>
</dbReference>
<dbReference type="PROSITE" id="PS50966">
    <property type="entry name" value="ZF_SWIM"/>
    <property type="match status" value="1"/>
</dbReference>
<dbReference type="OMA" id="ANTVEFE"/>
<keyword evidence="6" id="KW-0539">Nucleus</keyword>
<evidence type="ECO:0000256" key="6">
    <source>
        <dbReference type="RuleBase" id="RU367018"/>
    </source>
</evidence>
<keyword evidence="2 6" id="KW-0479">Metal-binding</keyword>
<dbReference type="InterPro" id="IPR031052">
    <property type="entry name" value="FHY3/FAR1"/>
</dbReference>
<dbReference type="SMART" id="SM00575">
    <property type="entry name" value="ZnF_PMZ"/>
    <property type="match status" value="1"/>
</dbReference>
<proteinExistence type="inferred from homology"/>
<dbReference type="GO" id="GO:0008270">
    <property type="term" value="F:zinc ion binding"/>
    <property type="evidence" value="ECO:0007669"/>
    <property type="project" value="UniProtKB-UniRule"/>
</dbReference>
<keyword evidence="9" id="KW-1185">Reference proteome</keyword>
<organism evidence="8 9">
    <name type="scientific">Citrus clementina</name>
    <name type="common">Clementine</name>
    <name type="synonym">Citrus deliciosa x Citrus sinensis</name>
    <dbReference type="NCBI Taxonomy" id="85681"/>
    <lineage>
        <taxon>Eukaryota</taxon>
        <taxon>Viridiplantae</taxon>
        <taxon>Streptophyta</taxon>
        <taxon>Embryophyta</taxon>
        <taxon>Tracheophyta</taxon>
        <taxon>Spermatophyta</taxon>
        <taxon>Magnoliopsida</taxon>
        <taxon>eudicotyledons</taxon>
        <taxon>Gunneridae</taxon>
        <taxon>Pentapetalae</taxon>
        <taxon>rosids</taxon>
        <taxon>malvids</taxon>
        <taxon>Sapindales</taxon>
        <taxon>Rutaceae</taxon>
        <taxon>Aurantioideae</taxon>
        <taxon>Citrus</taxon>
    </lineage>
</organism>
<evidence type="ECO:0000313" key="8">
    <source>
        <dbReference type="EMBL" id="ESR45209.1"/>
    </source>
</evidence>
<evidence type="ECO:0000256" key="4">
    <source>
        <dbReference type="ARBA" id="ARBA00022833"/>
    </source>
</evidence>
<dbReference type="STRING" id="85681.V4V0G2"/>
<dbReference type="InParanoid" id="V4V0G2"/>
<dbReference type="PANTHER" id="PTHR31669:SF302">
    <property type="entry name" value="PROTEIN FAR1-RELATED SEQUENCE"/>
    <property type="match status" value="1"/>
</dbReference>
<dbReference type="eggNOG" id="ENOG502SC27">
    <property type="taxonomic scope" value="Eukaryota"/>
</dbReference>
<dbReference type="GO" id="GO:0005634">
    <property type="term" value="C:nucleus"/>
    <property type="evidence" value="ECO:0007669"/>
    <property type="project" value="UniProtKB-SubCell"/>
</dbReference>